<dbReference type="Proteomes" id="UP000078561">
    <property type="component" value="Unassembled WGS sequence"/>
</dbReference>
<gene>
    <name evidence="3" type="primary">ABSGL_02957.1 scaffold 4097</name>
</gene>
<evidence type="ECO:0000313" key="3">
    <source>
        <dbReference type="EMBL" id="SAL97460.1"/>
    </source>
</evidence>
<reference evidence="3" key="1">
    <citation type="submission" date="2016-04" db="EMBL/GenBank/DDBJ databases">
        <authorList>
            <person name="Evans L.H."/>
            <person name="Alamgir A."/>
            <person name="Owens N."/>
            <person name="Weber N.D."/>
            <person name="Virtaneva K."/>
            <person name="Barbian K."/>
            <person name="Babar A."/>
            <person name="Rosenke K."/>
        </authorList>
    </citation>
    <scope>NUCLEOTIDE SEQUENCE [LARGE SCALE GENOMIC DNA]</scope>
    <source>
        <strain evidence="3">CBS 101.48</strain>
    </source>
</reference>
<sequence length="95" mass="9970">MKFSLLAITLLGTSNLVYGGLIPHYEKVGAASFLDNGEKQLGGAQKESFTVALHHGLKNLLQSPSTSSYAKDGIQGGKNDDSNGDDGSHKPPSIK</sequence>
<dbReference type="AlphaFoldDB" id="A0A168LTB5"/>
<protein>
    <submittedName>
        <fullName evidence="3">Uncharacterized protein</fullName>
    </submittedName>
</protein>
<keyword evidence="4" id="KW-1185">Reference proteome</keyword>
<organism evidence="3">
    <name type="scientific">Absidia glauca</name>
    <name type="common">Pin mould</name>
    <dbReference type="NCBI Taxonomy" id="4829"/>
    <lineage>
        <taxon>Eukaryota</taxon>
        <taxon>Fungi</taxon>
        <taxon>Fungi incertae sedis</taxon>
        <taxon>Mucoromycota</taxon>
        <taxon>Mucoromycotina</taxon>
        <taxon>Mucoromycetes</taxon>
        <taxon>Mucorales</taxon>
        <taxon>Cunninghamellaceae</taxon>
        <taxon>Absidia</taxon>
    </lineage>
</organism>
<accession>A0A168LTB5</accession>
<name>A0A168LTB5_ABSGL</name>
<dbReference type="EMBL" id="LT551811">
    <property type="protein sequence ID" value="SAL97460.1"/>
    <property type="molecule type" value="Genomic_DNA"/>
</dbReference>
<evidence type="ECO:0000256" key="2">
    <source>
        <dbReference type="SAM" id="SignalP"/>
    </source>
</evidence>
<proteinExistence type="predicted"/>
<feature type="signal peptide" evidence="2">
    <location>
        <begin position="1"/>
        <end position="19"/>
    </location>
</feature>
<evidence type="ECO:0000313" key="4">
    <source>
        <dbReference type="Proteomes" id="UP000078561"/>
    </source>
</evidence>
<evidence type="ECO:0000256" key="1">
    <source>
        <dbReference type="SAM" id="MobiDB-lite"/>
    </source>
</evidence>
<feature type="region of interest" description="Disordered" evidence="1">
    <location>
        <begin position="63"/>
        <end position="95"/>
    </location>
</feature>
<dbReference type="InParanoid" id="A0A168LTB5"/>
<feature type="compositionally biased region" description="Basic and acidic residues" evidence="1">
    <location>
        <begin position="78"/>
        <end position="89"/>
    </location>
</feature>
<feature type="chain" id="PRO_5007898852" evidence="2">
    <location>
        <begin position="20"/>
        <end position="95"/>
    </location>
</feature>
<keyword evidence="2" id="KW-0732">Signal</keyword>